<gene>
    <name evidence="4" type="primary">thpR</name>
    <name evidence="4" type="ORF">H8E80_01825</name>
</gene>
<dbReference type="GO" id="GO:0008664">
    <property type="term" value="F:RNA 2',3'-cyclic 3'-phosphodiesterase activity"/>
    <property type="evidence" value="ECO:0007669"/>
    <property type="project" value="UniProtKB-EC"/>
</dbReference>
<feature type="active site" description="Proton acceptor" evidence="2">
    <location>
        <position position="131"/>
    </location>
</feature>
<dbReference type="Gene3D" id="3.90.1140.10">
    <property type="entry name" value="Cyclic phosphodiesterase"/>
    <property type="match status" value="1"/>
</dbReference>
<name>A0A8J6N403_9BACT</name>
<keyword evidence="1 2" id="KW-0378">Hydrolase</keyword>
<feature type="domain" description="Phosphoesterase HXTX" evidence="3">
    <location>
        <begin position="13"/>
        <end position="95"/>
    </location>
</feature>
<comment type="similarity">
    <text evidence="2">Belongs to the 2H phosphoesterase superfamily. ThpR family.</text>
</comment>
<comment type="catalytic activity">
    <reaction evidence="2">
        <text>a 3'-end 2',3'-cyclophospho-ribonucleotide-RNA + H2O = a 3'-end 2'-phospho-ribonucleotide-RNA + H(+)</text>
        <dbReference type="Rhea" id="RHEA:11828"/>
        <dbReference type="Rhea" id="RHEA-COMP:10464"/>
        <dbReference type="Rhea" id="RHEA-COMP:17353"/>
        <dbReference type="ChEBI" id="CHEBI:15377"/>
        <dbReference type="ChEBI" id="CHEBI:15378"/>
        <dbReference type="ChEBI" id="CHEBI:83064"/>
        <dbReference type="ChEBI" id="CHEBI:173113"/>
        <dbReference type="EC" id="3.1.4.58"/>
    </reaction>
</comment>
<feature type="domain" description="Phosphoesterase HXTX" evidence="3">
    <location>
        <begin position="103"/>
        <end position="180"/>
    </location>
</feature>
<dbReference type="EC" id="3.1.4.58" evidence="2"/>
<dbReference type="InterPro" id="IPR009097">
    <property type="entry name" value="Cyclic_Pdiesterase"/>
</dbReference>
<feature type="short sequence motif" description="HXTX 1" evidence="2">
    <location>
        <begin position="44"/>
        <end position="47"/>
    </location>
</feature>
<dbReference type="PANTHER" id="PTHR35561:SF1">
    <property type="entry name" value="RNA 2',3'-CYCLIC PHOSPHODIESTERASE"/>
    <property type="match status" value="1"/>
</dbReference>
<sequence>MPDIIRTFIGFELPEKIRSFIANIQEGLKSDGFDTRWVRPKNIHLTLKFLGNINKDDTQKVGAAIFKSAADYAPIALAVKGIGAFPGINRPRVLWIGIRGQIDMLIQLQKSLDDKLEKIGFPKENRPFKGHLTLARVKGQINQAKLINAIKKYGEFESESFVADNIILFKSDLKSTGAVYTKLISVSL</sequence>
<dbReference type="GO" id="GO:0004113">
    <property type="term" value="F:2',3'-cyclic-nucleotide 3'-phosphodiesterase activity"/>
    <property type="evidence" value="ECO:0007669"/>
    <property type="project" value="InterPro"/>
</dbReference>
<comment type="function">
    <text evidence="2">Hydrolyzes RNA 2',3'-cyclic phosphodiester to an RNA 2'-phosphomonoester.</text>
</comment>
<dbReference type="NCBIfam" id="TIGR02258">
    <property type="entry name" value="2_5_ligase"/>
    <property type="match status" value="1"/>
</dbReference>
<dbReference type="InterPro" id="IPR004175">
    <property type="entry name" value="RNA_CPDase"/>
</dbReference>
<dbReference type="PANTHER" id="PTHR35561">
    <property type="entry name" value="RNA 2',3'-CYCLIC PHOSPHODIESTERASE"/>
    <property type="match status" value="1"/>
</dbReference>
<evidence type="ECO:0000313" key="5">
    <source>
        <dbReference type="Proteomes" id="UP000603545"/>
    </source>
</evidence>
<proteinExistence type="inferred from homology"/>
<dbReference type="EMBL" id="JACNLL010000024">
    <property type="protein sequence ID" value="MBC8198773.1"/>
    <property type="molecule type" value="Genomic_DNA"/>
</dbReference>
<dbReference type="Proteomes" id="UP000603545">
    <property type="component" value="Unassembled WGS sequence"/>
</dbReference>
<evidence type="ECO:0000256" key="2">
    <source>
        <dbReference type="HAMAP-Rule" id="MF_01940"/>
    </source>
</evidence>
<comment type="caution">
    <text evidence="4">The sequence shown here is derived from an EMBL/GenBank/DDBJ whole genome shotgun (WGS) entry which is preliminary data.</text>
</comment>
<evidence type="ECO:0000259" key="3">
    <source>
        <dbReference type="Pfam" id="PF02834"/>
    </source>
</evidence>
<evidence type="ECO:0000256" key="1">
    <source>
        <dbReference type="ARBA" id="ARBA00022801"/>
    </source>
</evidence>
<organism evidence="4 5">
    <name type="scientific">Candidatus Desulfaltia bathyphila</name>
    <dbReference type="NCBI Taxonomy" id="2841697"/>
    <lineage>
        <taxon>Bacteria</taxon>
        <taxon>Pseudomonadati</taxon>
        <taxon>Thermodesulfobacteriota</taxon>
        <taxon>Desulfobacteria</taxon>
        <taxon>Desulfobacterales</taxon>
        <taxon>Desulfobacterales incertae sedis</taxon>
        <taxon>Candidatus Desulfaltia</taxon>
    </lineage>
</organism>
<protein>
    <recommendedName>
        <fullName evidence="2">RNA 2',3'-cyclic phosphodiesterase</fullName>
        <shortName evidence="2">RNA 2',3'-CPDase</shortName>
        <ecNumber evidence="2">3.1.4.58</ecNumber>
    </recommendedName>
</protein>
<evidence type="ECO:0000313" key="4">
    <source>
        <dbReference type="EMBL" id="MBC8198773.1"/>
    </source>
</evidence>
<accession>A0A8J6N403</accession>
<dbReference type="HAMAP" id="MF_01940">
    <property type="entry name" value="RNA_CPDase"/>
    <property type="match status" value="1"/>
</dbReference>
<dbReference type="InterPro" id="IPR014051">
    <property type="entry name" value="Phosphoesterase_HXTX"/>
</dbReference>
<reference evidence="4 5" key="1">
    <citation type="submission" date="2020-08" db="EMBL/GenBank/DDBJ databases">
        <title>Bridging the membrane lipid divide: bacteria of the FCB group superphylum have the potential to synthesize archaeal ether lipids.</title>
        <authorList>
            <person name="Villanueva L."/>
            <person name="Von Meijenfeldt F.A.B."/>
            <person name="Westbye A.B."/>
            <person name="Yadav S."/>
            <person name="Hopmans E.C."/>
            <person name="Dutilh B.E."/>
            <person name="Sinninghe Damste J.S."/>
        </authorList>
    </citation>
    <scope>NUCLEOTIDE SEQUENCE [LARGE SCALE GENOMIC DNA]</scope>
    <source>
        <strain evidence="4">NIOZ-UU82</strain>
    </source>
</reference>
<dbReference type="Pfam" id="PF02834">
    <property type="entry name" value="LigT_PEase"/>
    <property type="match status" value="2"/>
</dbReference>
<dbReference type="AlphaFoldDB" id="A0A8J6N403"/>
<dbReference type="SUPFAM" id="SSF55144">
    <property type="entry name" value="LigT-like"/>
    <property type="match status" value="1"/>
</dbReference>
<feature type="active site" description="Proton donor" evidence="2">
    <location>
        <position position="44"/>
    </location>
</feature>
<feature type="short sequence motif" description="HXTX 2" evidence="2">
    <location>
        <begin position="131"/>
        <end position="134"/>
    </location>
</feature>